<proteinExistence type="predicted"/>
<protein>
    <submittedName>
        <fullName evidence="2">Uncharacterized protein</fullName>
    </submittedName>
</protein>
<sequence>MKKIILTVFVLLLGLNIYAQRRGKEPNRNSRITQTQTEPTAKQIEKRARLAEKRKREYIDNFLTTLEADEPQKNIIKQKIMSFIDAKTTISNTKFKNKLDQNKAIENLENIYFLEFIEIVSESDMAKIKEMTKGEFDDKSILKKNREVKKKRRKEEAQKKKKSQKG</sequence>
<dbReference type="OrthoDB" id="1135024at2"/>
<reference evidence="2 3" key="1">
    <citation type="submission" date="2018-07" db="EMBL/GenBank/DDBJ databases">
        <title>Genomic Encyclopedia of Type Strains, Phase III (KMG-III): the genomes of soil and plant-associated and newly described type strains.</title>
        <authorList>
            <person name="Whitman W."/>
        </authorList>
    </citation>
    <scope>NUCLEOTIDE SEQUENCE [LARGE SCALE GENOMIC DNA]</scope>
    <source>
        <strain evidence="2 3">CECT 7946</strain>
    </source>
</reference>
<dbReference type="EMBL" id="QRDV01000005">
    <property type="protein sequence ID" value="RED43489.1"/>
    <property type="molecule type" value="Genomic_DNA"/>
</dbReference>
<keyword evidence="3" id="KW-1185">Reference proteome</keyword>
<feature type="region of interest" description="Disordered" evidence="1">
    <location>
        <begin position="142"/>
        <end position="166"/>
    </location>
</feature>
<dbReference type="RefSeq" id="WP_115817592.1">
    <property type="nucleotide sequence ID" value="NZ_QRDV01000005.1"/>
</dbReference>
<name>A0A3D9H1V2_9FLAO</name>
<dbReference type="AlphaFoldDB" id="A0A3D9H1V2"/>
<feature type="compositionally biased region" description="Basic residues" evidence="1">
    <location>
        <begin position="146"/>
        <end position="166"/>
    </location>
</feature>
<gene>
    <name evidence="2" type="ORF">DFQ10_10587</name>
</gene>
<accession>A0A3D9H1V2</accession>
<organism evidence="2 3">
    <name type="scientific">Winogradskyella eximia</name>
    <dbReference type="NCBI Taxonomy" id="262006"/>
    <lineage>
        <taxon>Bacteria</taxon>
        <taxon>Pseudomonadati</taxon>
        <taxon>Bacteroidota</taxon>
        <taxon>Flavobacteriia</taxon>
        <taxon>Flavobacteriales</taxon>
        <taxon>Flavobacteriaceae</taxon>
        <taxon>Winogradskyella</taxon>
    </lineage>
</organism>
<evidence type="ECO:0000313" key="2">
    <source>
        <dbReference type="EMBL" id="RED43489.1"/>
    </source>
</evidence>
<dbReference type="Proteomes" id="UP000256980">
    <property type="component" value="Unassembled WGS sequence"/>
</dbReference>
<evidence type="ECO:0000313" key="3">
    <source>
        <dbReference type="Proteomes" id="UP000256980"/>
    </source>
</evidence>
<evidence type="ECO:0000256" key="1">
    <source>
        <dbReference type="SAM" id="MobiDB-lite"/>
    </source>
</evidence>
<comment type="caution">
    <text evidence="2">The sequence shown here is derived from an EMBL/GenBank/DDBJ whole genome shotgun (WGS) entry which is preliminary data.</text>
</comment>